<accession>A0A1H5SXY7</accession>
<evidence type="ECO:0000313" key="2">
    <source>
        <dbReference type="Proteomes" id="UP000242850"/>
    </source>
</evidence>
<dbReference type="CDD" id="cd01301">
    <property type="entry name" value="rDP_like"/>
    <property type="match status" value="1"/>
</dbReference>
<dbReference type="EMBL" id="FNUK01000004">
    <property type="protein sequence ID" value="SEF55324.1"/>
    <property type="molecule type" value="Genomic_DNA"/>
</dbReference>
<dbReference type="Proteomes" id="UP000242850">
    <property type="component" value="Unassembled WGS sequence"/>
</dbReference>
<dbReference type="Gene3D" id="3.20.20.140">
    <property type="entry name" value="Metal-dependent hydrolases"/>
    <property type="match status" value="1"/>
</dbReference>
<dbReference type="OrthoDB" id="9804920at2"/>
<reference evidence="2" key="1">
    <citation type="submission" date="2016-10" db="EMBL/GenBank/DDBJ databases">
        <authorList>
            <person name="Varghese N."/>
            <person name="Submissions S."/>
        </authorList>
    </citation>
    <scope>NUCLEOTIDE SEQUENCE [LARGE SCALE GENOMIC DNA]</scope>
    <source>
        <strain evidence="2">DSM 5463</strain>
    </source>
</reference>
<sequence length="315" mass="36202">MFDVHSDILVDITVRRQSGERDVFKKYHYEKLKKGGIDGFIAAVWVDRDDIDPLDRMMQILKEGLKELEDIKDIAQLVLKYEDFDEIKNKGKMQIILGCEGLSGIKGNLDYLELLYKMGVRCASLTWNEENELATGVKGDKNRGLTKLGKECVKKLEKLGILIDVSHANEKTFWDICEVSEKPIIASHSNVYSLCRHVRNLKDEQIKAIFEKNGVIGINAYPDFLDEVNPTIYKFVEHIDYVVEKIGIDYVALGFDYCDFLGEKVTSGLEDASKSEKVIELLIKKGYKEEDIEKIMYKNIKRVFKHTLNFDISKN</sequence>
<proteinExistence type="predicted"/>
<dbReference type="InterPro" id="IPR008257">
    <property type="entry name" value="Pept_M19"/>
</dbReference>
<dbReference type="RefSeq" id="WP_103895500.1">
    <property type="nucleotide sequence ID" value="NZ_FNUK01000004.1"/>
</dbReference>
<organism evidence="1 2">
    <name type="scientific">Caloramator fervidus</name>
    <dbReference type="NCBI Taxonomy" id="29344"/>
    <lineage>
        <taxon>Bacteria</taxon>
        <taxon>Bacillati</taxon>
        <taxon>Bacillota</taxon>
        <taxon>Clostridia</taxon>
        <taxon>Eubacteriales</taxon>
        <taxon>Clostridiaceae</taxon>
        <taxon>Caloramator</taxon>
    </lineage>
</organism>
<keyword evidence="2" id="KW-1185">Reference proteome</keyword>
<dbReference type="PROSITE" id="PS51365">
    <property type="entry name" value="RENAL_DIPEPTIDASE_2"/>
    <property type="match status" value="1"/>
</dbReference>
<dbReference type="Pfam" id="PF01244">
    <property type="entry name" value="Peptidase_M19"/>
    <property type="match status" value="1"/>
</dbReference>
<dbReference type="GO" id="GO:0070573">
    <property type="term" value="F:metallodipeptidase activity"/>
    <property type="evidence" value="ECO:0007669"/>
    <property type="project" value="InterPro"/>
</dbReference>
<gene>
    <name evidence="1" type="ORF">SAMN05660865_00490</name>
</gene>
<evidence type="ECO:0000313" key="1">
    <source>
        <dbReference type="EMBL" id="SEF55324.1"/>
    </source>
</evidence>
<dbReference type="PANTHER" id="PTHR10443">
    <property type="entry name" value="MICROSOMAL DIPEPTIDASE"/>
    <property type="match status" value="1"/>
</dbReference>
<dbReference type="PANTHER" id="PTHR10443:SF12">
    <property type="entry name" value="DIPEPTIDASE"/>
    <property type="match status" value="1"/>
</dbReference>
<dbReference type="GO" id="GO:0006508">
    <property type="term" value="P:proteolysis"/>
    <property type="evidence" value="ECO:0007669"/>
    <property type="project" value="InterPro"/>
</dbReference>
<dbReference type="InterPro" id="IPR032466">
    <property type="entry name" value="Metal_Hydrolase"/>
</dbReference>
<name>A0A1H5SXY7_9CLOT</name>
<protein>
    <submittedName>
        <fullName evidence="1">Membrane dipeptidase</fullName>
    </submittedName>
</protein>
<dbReference type="AlphaFoldDB" id="A0A1H5SXY7"/>
<dbReference type="SUPFAM" id="SSF51556">
    <property type="entry name" value="Metallo-dependent hydrolases"/>
    <property type="match status" value="1"/>
</dbReference>